<protein>
    <submittedName>
        <fullName evidence="8">Protein-disulfide isomerase</fullName>
    </submittedName>
</protein>
<keyword evidence="6" id="KW-1133">Transmembrane helix</keyword>
<dbReference type="EMBL" id="AMSQ01000007">
    <property type="protein sequence ID" value="EKU48162.1"/>
    <property type="molecule type" value="Genomic_DNA"/>
</dbReference>
<dbReference type="STRING" id="1229783.C273_05632"/>
<dbReference type="Proteomes" id="UP000009885">
    <property type="component" value="Unassembled WGS sequence"/>
</dbReference>
<dbReference type="InterPro" id="IPR036249">
    <property type="entry name" value="Thioredoxin-like_sf"/>
</dbReference>
<dbReference type="PANTHER" id="PTHR13887">
    <property type="entry name" value="GLUTATHIONE S-TRANSFERASE KAPPA"/>
    <property type="match status" value="1"/>
</dbReference>
<evidence type="ECO:0000256" key="3">
    <source>
        <dbReference type="ARBA" id="ARBA00023002"/>
    </source>
</evidence>
<dbReference type="GO" id="GO:0016491">
    <property type="term" value="F:oxidoreductase activity"/>
    <property type="evidence" value="ECO:0007669"/>
    <property type="project" value="UniProtKB-KW"/>
</dbReference>
<keyword evidence="9" id="KW-1185">Reference proteome</keyword>
<dbReference type="InterPro" id="IPR013766">
    <property type="entry name" value="Thioredoxin_domain"/>
</dbReference>
<name>K9B024_9STAP</name>
<reference evidence="8 9" key="1">
    <citation type="journal article" date="2013" name="Genome Announc.">
        <title>Genome Sequence of Staphylococcus massiliensis Strain S46, Isolated from the Surface of Healthy Human Skin.</title>
        <authorList>
            <person name="Srivastav R."/>
            <person name="Singh A."/>
            <person name="Jangir P.K."/>
            <person name="Kumari C."/>
            <person name="Muduli S."/>
            <person name="Sharma R."/>
        </authorList>
    </citation>
    <scope>NUCLEOTIDE SEQUENCE [LARGE SCALE GENOMIC DNA]</scope>
    <source>
        <strain evidence="8 9">S46</strain>
    </source>
</reference>
<proteinExistence type="inferred from homology"/>
<sequence length="225" mass="25958">MLKGKTNKFFMILTLFVIAMILITVFLLFQNKTQNHSAKELFDKVKDHPTMGHKDAKVKVVEFGDYTCPYCKALNADIKKHLYKDFDKKDVSFTYATRSVHGEVSDLGNRAMHAVHINAPDKYWAFHQAMFDKQTDEAPESWMNEKTIQQVLKYIGVSESKRQKIQDAYQNPKSEAQAKLDQDKILADEQNVKQVPSVFVNGHKVENGTDYKQIKAQINKELKQK</sequence>
<keyword evidence="6" id="KW-0812">Transmembrane</keyword>
<dbReference type="PATRIC" id="fig|1229783.3.peg.1137"/>
<evidence type="ECO:0000313" key="8">
    <source>
        <dbReference type="EMBL" id="EKU48162.1"/>
    </source>
</evidence>
<evidence type="ECO:0000256" key="5">
    <source>
        <dbReference type="ARBA" id="ARBA00023284"/>
    </source>
</evidence>
<feature type="transmembrane region" description="Helical" evidence="6">
    <location>
        <begin position="9"/>
        <end position="29"/>
    </location>
</feature>
<dbReference type="SUPFAM" id="SSF52833">
    <property type="entry name" value="Thioredoxin-like"/>
    <property type="match status" value="1"/>
</dbReference>
<dbReference type="Pfam" id="PF13462">
    <property type="entry name" value="Thioredoxin_4"/>
    <property type="match status" value="1"/>
</dbReference>
<dbReference type="eggNOG" id="COG1651">
    <property type="taxonomic scope" value="Bacteria"/>
</dbReference>
<dbReference type="Gene3D" id="3.40.30.10">
    <property type="entry name" value="Glutaredoxin"/>
    <property type="match status" value="1"/>
</dbReference>
<dbReference type="PANTHER" id="PTHR13887:SF14">
    <property type="entry name" value="DISULFIDE BOND FORMATION PROTEIN D"/>
    <property type="match status" value="1"/>
</dbReference>
<keyword evidence="4" id="KW-1015">Disulfide bond</keyword>
<organism evidence="8 9">
    <name type="scientific">Staphylococcus massiliensis S46</name>
    <dbReference type="NCBI Taxonomy" id="1229783"/>
    <lineage>
        <taxon>Bacteria</taxon>
        <taxon>Bacillati</taxon>
        <taxon>Bacillota</taxon>
        <taxon>Bacilli</taxon>
        <taxon>Bacillales</taxon>
        <taxon>Staphylococcaceae</taxon>
        <taxon>Staphylococcus</taxon>
    </lineage>
</organism>
<dbReference type="GO" id="GO:0016853">
    <property type="term" value="F:isomerase activity"/>
    <property type="evidence" value="ECO:0007669"/>
    <property type="project" value="UniProtKB-KW"/>
</dbReference>
<keyword evidence="3" id="KW-0560">Oxidoreductase</keyword>
<feature type="domain" description="Thioredoxin" evidence="7">
    <location>
        <begin position="27"/>
        <end position="223"/>
    </location>
</feature>
<evidence type="ECO:0000256" key="1">
    <source>
        <dbReference type="ARBA" id="ARBA00005791"/>
    </source>
</evidence>
<evidence type="ECO:0000256" key="4">
    <source>
        <dbReference type="ARBA" id="ARBA00023157"/>
    </source>
</evidence>
<comment type="similarity">
    <text evidence="1">Belongs to the thioredoxin family. DsbA subfamily.</text>
</comment>
<evidence type="ECO:0000313" key="9">
    <source>
        <dbReference type="Proteomes" id="UP000009885"/>
    </source>
</evidence>
<gene>
    <name evidence="8" type="ORF">C273_05632</name>
</gene>
<evidence type="ECO:0000256" key="6">
    <source>
        <dbReference type="SAM" id="Phobius"/>
    </source>
</evidence>
<dbReference type="PROSITE" id="PS51352">
    <property type="entry name" value="THIOREDOXIN_2"/>
    <property type="match status" value="1"/>
</dbReference>
<keyword evidence="2" id="KW-0732">Signal</keyword>
<comment type="caution">
    <text evidence="8">The sequence shown here is derived from an EMBL/GenBank/DDBJ whole genome shotgun (WGS) entry which is preliminary data.</text>
</comment>
<dbReference type="RefSeq" id="WP_009383265.1">
    <property type="nucleotide sequence ID" value="NZ_AMSQ01000007.1"/>
</dbReference>
<dbReference type="OrthoDB" id="117402at2"/>
<accession>K9B024</accession>
<dbReference type="AlphaFoldDB" id="K9B024"/>
<dbReference type="InterPro" id="IPR012336">
    <property type="entry name" value="Thioredoxin-like_fold"/>
</dbReference>
<keyword evidence="6" id="KW-0472">Membrane</keyword>
<keyword evidence="8" id="KW-0413">Isomerase</keyword>
<evidence type="ECO:0000259" key="7">
    <source>
        <dbReference type="PROSITE" id="PS51352"/>
    </source>
</evidence>
<evidence type="ECO:0000256" key="2">
    <source>
        <dbReference type="ARBA" id="ARBA00022729"/>
    </source>
</evidence>
<keyword evidence="5" id="KW-0676">Redox-active center</keyword>